<dbReference type="PANTHER" id="PTHR28052:SF1">
    <property type="entry name" value="UPF0545 PROTEIN C22ORF39"/>
    <property type="match status" value="1"/>
</dbReference>
<dbReference type="RefSeq" id="XP_022338389.1">
    <property type="nucleotide sequence ID" value="XM_022482681.1"/>
</dbReference>
<evidence type="ECO:0000256" key="4">
    <source>
        <dbReference type="ARBA" id="ARBA00044235"/>
    </source>
</evidence>
<organism evidence="5 6">
    <name type="scientific">Crassostrea virginica</name>
    <name type="common">Eastern oyster</name>
    <dbReference type="NCBI Taxonomy" id="6565"/>
    <lineage>
        <taxon>Eukaryota</taxon>
        <taxon>Metazoa</taxon>
        <taxon>Spiralia</taxon>
        <taxon>Lophotrochozoa</taxon>
        <taxon>Mollusca</taxon>
        <taxon>Bivalvia</taxon>
        <taxon>Autobranchia</taxon>
        <taxon>Pteriomorphia</taxon>
        <taxon>Ostreida</taxon>
        <taxon>Ostreoidea</taxon>
        <taxon>Ostreidae</taxon>
        <taxon>Crassostrea</taxon>
    </lineage>
</organism>
<gene>
    <name evidence="6" type="primary">LOC111133937</name>
</gene>
<name>A0A8B8EFD1_CRAVI</name>
<protein>
    <recommendedName>
        <fullName evidence="3">Synaptic plasticity regulator PANTS</fullName>
    </recommendedName>
    <alternativeName>
        <fullName evidence="4">Plasticity-associated neural transcript short</fullName>
    </alternativeName>
</protein>
<dbReference type="OrthoDB" id="5946508at2759"/>
<dbReference type="KEGG" id="cvn:111133937"/>
<proteinExistence type="inferred from homology"/>
<dbReference type="InterPro" id="IPR021475">
    <property type="entry name" value="Pants/Emi1-like"/>
</dbReference>
<evidence type="ECO:0000313" key="5">
    <source>
        <dbReference type="Proteomes" id="UP000694844"/>
    </source>
</evidence>
<dbReference type="GeneID" id="111133937"/>
<dbReference type="Pfam" id="PF11326">
    <property type="entry name" value="PANTS-like"/>
    <property type="match status" value="1"/>
</dbReference>
<evidence type="ECO:0000313" key="6">
    <source>
        <dbReference type="RefSeq" id="XP_022338389.1"/>
    </source>
</evidence>
<dbReference type="AlphaFoldDB" id="A0A8B8EFD1"/>
<accession>A0A8B8EFD1</accession>
<dbReference type="Proteomes" id="UP000694844">
    <property type="component" value="Chromosome 5"/>
</dbReference>
<comment type="subcellular location">
    <subcellularLocation>
        <location evidence="2">Synaptic cleft</location>
    </subcellularLocation>
</comment>
<dbReference type="PANTHER" id="PTHR28052">
    <property type="entry name" value="UPF0545 PROTEIN C22ORF39"/>
    <property type="match status" value="1"/>
</dbReference>
<evidence type="ECO:0000256" key="3">
    <source>
        <dbReference type="ARBA" id="ARBA00044072"/>
    </source>
</evidence>
<dbReference type="GO" id="GO:0043083">
    <property type="term" value="C:synaptic cleft"/>
    <property type="evidence" value="ECO:0007669"/>
    <property type="project" value="UniProtKB-SubCell"/>
</dbReference>
<keyword evidence="5" id="KW-1185">Reference proteome</keyword>
<evidence type="ECO:0000256" key="1">
    <source>
        <dbReference type="ARBA" id="ARBA00006412"/>
    </source>
</evidence>
<sequence>MSASINDKTSDDNSPELSKIRKELIENHPEAKIIRPCSTYRRECEACFASTSRIKQLYVNGEMSDCSPLINIFEKCNAMEKGGDGAVDAMNELIEYEKQKINNKEKMKQINDVWEYRSSPPEHWSAPYPEFVESRKETHLQEIGDTWEQKELRLSVRECLMTGELCCIL</sequence>
<reference evidence="6" key="1">
    <citation type="submission" date="2025-08" db="UniProtKB">
        <authorList>
            <consortium name="RefSeq"/>
        </authorList>
    </citation>
    <scope>IDENTIFICATION</scope>
    <source>
        <tissue evidence="6">Whole sample</tissue>
    </source>
</reference>
<comment type="similarity">
    <text evidence="1">Belongs to the UPF0545 family.</text>
</comment>
<evidence type="ECO:0000256" key="2">
    <source>
        <dbReference type="ARBA" id="ARBA00043942"/>
    </source>
</evidence>